<evidence type="ECO:0000313" key="2">
    <source>
        <dbReference type="EMBL" id="VDO18086.1"/>
    </source>
</evidence>
<dbReference type="WBParaSite" id="BTMF_0000619101-mRNA-1">
    <property type="protein sequence ID" value="BTMF_0000619101-mRNA-1"/>
    <property type="gene ID" value="BTMF_0000619101"/>
</dbReference>
<organism evidence="4">
    <name type="scientific">Brugia timori</name>
    <dbReference type="NCBI Taxonomy" id="42155"/>
    <lineage>
        <taxon>Eukaryota</taxon>
        <taxon>Metazoa</taxon>
        <taxon>Ecdysozoa</taxon>
        <taxon>Nematoda</taxon>
        <taxon>Chromadorea</taxon>
        <taxon>Rhabditida</taxon>
        <taxon>Spirurina</taxon>
        <taxon>Spiruromorpha</taxon>
        <taxon>Filarioidea</taxon>
        <taxon>Onchocercidae</taxon>
        <taxon>Brugia</taxon>
    </lineage>
</organism>
<dbReference type="EMBL" id="UZAG01005840">
    <property type="protein sequence ID" value="VDO18086.1"/>
    <property type="molecule type" value="Genomic_DNA"/>
</dbReference>
<keyword evidence="1" id="KW-1133">Transmembrane helix</keyword>
<proteinExistence type="predicted"/>
<keyword evidence="1" id="KW-0812">Transmembrane</keyword>
<sequence>KINLSHAKLSSEKEQFKIQNKNNDESETFIICSFYDSSKGAEKLISLSNYNRYERNMPDSIDITDENHKTAKFVALLFFIIFIFYGIISNTLMAAVLFCKEQSKHYSREFILITSQLIISDLTTFIPQIVVVLPEILTARNNSYDTIYLLSYNNIETMRLSLVKLPLKCAIFNS</sequence>
<feature type="transmembrane region" description="Helical" evidence="1">
    <location>
        <begin position="110"/>
        <end position="133"/>
    </location>
</feature>
<dbReference type="AlphaFoldDB" id="A0A0R3QIF4"/>
<evidence type="ECO:0000313" key="4">
    <source>
        <dbReference type="WBParaSite" id="BTMF_0000619101-mRNA-1"/>
    </source>
</evidence>
<evidence type="ECO:0000313" key="3">
    <source>
        <dbReference type="Proteomes" id="UP000280834"/>
    </source>
</evidence>
<reference evidence="2 3" key="2">
    <citation type="submission" date="2018-11" db="EMBL/GenBank/DDBJ databases">
        <authorList>
            <consortium name="Pathogen Informatics"/>
        </authorList>
    </citation>
    <scope>NUCLEOTIDE SEQUENCE [LARGE SCALE GENOMIC DNA]</scope>
</reference>
<reference evidence="4" key="1">
    <citation type="submission" date="2017-02" db="UniProtKB">
        <authorList>
            <consortium name="WormBaseParasite"/>
        </authorList>
    </citation>
    <scope>IDENTIFICATION</scope>
</reference>
<accession>A0A0R3QIF4</accession>
<keyword evidence="1" id="KW-0472">Membrane</keyword>
<protein>
    <submittedName>
        <fullName evidence="4">G_PROTEIN_RECEP_F1_2 domain-containing protein</fullName>
    </submittedName>
</protein>
<gene>
    <name evidence="2" type="ORF">BTMF_LOCUS5440</name>
</gene>
<evidence type="ECO:0000256" key="1">
    <source>
        <dbReference type="SAM" id="Phobius"/>
    </source>
</evidence>
<keyword evidence="3" id="KW-1185">Reference proteome</keyword>
<feature type="transmembrane region" description="Helical" evidence="1">
    <location>
        <begin position="73"/>
        <end position="98"/>
    </location>
</feature>
<dbReference type="Proteomes" id="UP000280834">
    <property type="component" value="Unassembled WGS sequence"/>
</dbReference>
<name>A0A0R3QIF4_9BILA</name>